<dbReference type="GO" id="GO:0008761">
    <property type="term" value="F:UDP-N-acetylglucosamine 2-epimerase activity"/>
    <property type="evidence" value="ECO:0007669"/>
    <property type="project" value="UniProtKB-EC"/>
</dbReference>
<sequence length="336" mass="36908">MVSRALAEAGIEEVLIHTGQHYDVNMDRVFFEELGLPAPRVHLGVGSGTHAEQTGLMMIRLEAALRDMRPAPDWVLIYGDTNSTLAGALVAAKLQLPLAHVEAGLRSFNRAMPEEINRVVADHLSQLLFAPTPTAVENLRREGITQGVHLTGDVMEEAVRRYAEIARRRVPLASLTAHAPGTYYVATVHRAENTDDPVRLQGIFEGLGRLALPVILPLHPRTRARLDGGIRVPANIELREPVGYLAMLTLVQHARAVLTDSGGLQKEAVWLGVPCITLRDETEWVETLEGGWNQLVGADPDRIVAAVQRRPERPSAFCRDQFASQRIAELLQQVAG</sequence>
<accession>D0MF23</accession>
<keyword evidence="1 3" id="KW-0413">Isomerase</keyword>
<dbReference type="PANTHER" id="PTHR43174:SF1">
    <property type="entry name" value="UDP-N-ACETYLGLUCOSAMINE 2-EPIMERASE"/>
    <property type="match status" value="1"/>
</dbReference>
<dbReference type="HOGENOM" id="CLU_041674_0_1_10"/>
<dbReference type="PANTHER" id="PTHR43174">
    <property type="entry name" value="UDP-N-ACETYLGLUCOSAMINE 2-EPIMERASE"/>
    <property type="match status" value="1"/>
</dbReference>
<dbReference type="Pfam" id="PF02350">
    <property type="entry name" value="Epimerase_2"/>
    <property type="match status" value="1"/>
</dbReference>
<dbReference type="InterPro" id="IPR003331">
    <property type="entry name" value="UDP_GlcNAc_Epimerase_2_dom"/>
</dbReference>
<keyword evidence="4" id="KW-1185">Reference proteome</keyword>
<dbReference type="AlphaFoldDB" id="D0MF23"/>
<dbReference type="eggNOG" id="COG0381">
    <property type="taxonomic scope" value="Bacteria"/>
</dbReference>
<dbReference type="STRING" id="518766.Rmar_0573"/>
<protein>
    <submittedName>
        <fullName evidence="3">UDP-N-acetylglucosamine 2-epimerase</fullName>
        <ecNumber evidence="3">5.1.3.14</ecNumber>
    </submittedName>
</protein>
<comment type="similarity">
    <text evidence="1">Belongs to the UDP-N-acetylglucosamine 2-epimerase family.</text>
</comment>
<proteinExistence type="inferred from homology"/>
<dbReference type="InterPro" id="IPR029767">
    <property type="entry name" value="WecB-like"/>
</dbReference>
<evidence type="ECO:0000313" key="4">
    <source>
        <dbReference type="Proteomes" id="UP000002221"/>
    </source>
</evidence>
<name>D0MF23_RHOM4</name>
<feature type="domain" description="UDP-N-acetylglucosamine 2-epimerase" evidence="2">
    <location>
        <begin position="8"/>
        <end position="329"/>
    </location>
</feature>
<organism evidence="3 4">
    <name type="scientific">Rhodothermus marinus (strain ATCC 43812 / DSM 4252 / R-10)</name>
    <name type="common">Rhodothermus obamensis</name>
    <dbReference type="NCBI Taxonomy" id="518766"/>
    <lineage>
        <taxon>Bacteria</taxon>
        <taxon>Pseudomonadati</taxon>
        <taxon>Rhodothermota</taxon>
        <taxon>Rhodothermia</taxon>
        <taxon>Rhodothermales</taxon>
        <taxon>Rhodothermaceae</taxon>
        <taxon>Rhodothermus</taxon>
    </lineage>
</organism>
<evidence type="ECO:0000313" key="3">
    <source>
        <dbReference type="EMBL" id="ACY47473.1"/>
    </source>
</evidence>
<dbReference type="Proteomes" id="UP000002221">
    <property type="component" value="Chromosome"/>
</dbReference>
<dbReference type="CDD" id="cd03786">
    <property type="entry name" value="GTB_UDP-GlcNAc_2-Epimerase"/>
    <property type="match status" value="1"/>
</dbReference>
<dbReference type="Gene3D" id="3.40.50.2000">
    <property type="entry name" value="Glycogen Phosphorylase B"/>
    <property type="match status" value="2"/>
</dbReference>
<reference evidence="3 4" key="1">
    <citation type="journal article" date="2009" name="Stand. Genomic Sci.">
        <title>Complete genome sequence of Rhodothermus marinus type strain (R-10).</title>
        <authorList>
            <person name="Nolan M."/>
            <person name="Tindall B.J."/>
            <person name="Pomrenke H."/>
            <person name="Lapidus A."/>
            <person name="Copeland A."/>
            <person name="Glavina Del Rio T."/>
            <person name="Lucas S."/>
            <person name="Chen F."/>
            <person name="Tice H."/>
            <person name="Cheng J.F."/>
            <person name="Saunders E."/>
            <person name="Han C."/>
            <person name="Bruce D."/>
            <person name="Goodwin L."/>
            <person name="Chain P."/>
            <person name="Pitluck S."/>
            <person name="Ovchinikova G."/>
            <person name="Pati A."/>
            <person name="Ivanova N."/>
            <person name="Mavromatis K."/>
            <person name="Chen A."/>
            <person name="Palaniappan K."/>
            <person name="Land M."/>
            <person name="Hauser L."/>
            <person name="Chang Y.J."/>
            <person name="Jeffries C.D."/>
            <person name="Brettin T."/>
            <person name="Goker M."/>
            <person name="Bristow J."/>
            <person name="Eisen J.A."/>
            <person name="Markowitz V."/>
            <person name="Hugenholtz P."/>
            <person name="Kyrpides N.C."/>
            <person name="Klenk H.P."/>
            <person name="Detter J.C."/>
        </authorList>
    </citation>
    <scope>NUCLEOTIDE SEQUENCE [LARGE SCALE GENOMIC DNA]</scope>
    <source>
        <strain evidence="4">ATCC 43812 / DSM 4252 / R-10</strain>
    </source>
</reference>
<dbReference type="SUPFAM" id="SSF53756">
    <property type="entry name" value="UDP-Glycosyltransferase/glycogen phosphorylase"/>
    <property type="match status" value="1"/>
</dbReference>
<dbReference type="NCBIfam" id="TIGR00236">
    <property type="entry name" value="wecB"/>
    <property type="match status" value="1"/>
</dbReference>
<dbReference type="EC" id="5.1.3.14" evidence="3"/>
<evidence type="ECO:0000259" key="2">
    <source>
        <dbReference type="Pfam" id="PF02350"/>
    </source>
</evidence>
<dbReference type="EMBL" id="CP001807">
    <property type="protein sequence ID" value="ACY47473.1"/>
    <property type="molecule type" value="Genomic_DNA"/>
</dbReference>
<gene>
    <name evidence="3" type="ordered locus">Rmar_0573</name>
</gene>
<dbReference type="KEGG" id="rmr:Rmar_0573"/>
<evidence type="ECO:0000256" key="1">
    <source>
        <dbReference type="RuleBase" id="RU003513"/>
    </source>
</evidence>